<dbReference type="Proteomes" id="UP001055439">
    <property type="component" value="Chromosome 6"/>
</dbReference>
<evidence type="ECO:0000313" key="2">
    <source>
        <dbReference type="Proteomes" id="UP001055439"/>
    </source>
</evidence>
<organism evidence="1 2">
    <name type="scientific">Musa troglodytarum</name>
    <name type="common">fe'i banana</name>
    <dbReference type="NCBI Taxonomy" id="320322"/>
    <lineage>
        <taxon>Eukaryota</taxon>
        <taxon>Viridiplantae</taxon>
        <taxon>Streptophyta</taxon>
        <taxon>Embryophyta</taxon>
        <taxon>Tracheophyta</taxon>
        <taxon>Spermatophyta</taxon>
        <taxon>Magnoliopsida</taxon>
        <taxon>Liliopsida</taxon>
        <taxon>Zingiberales</taxon>
        <taxon>Musaceae</taxon>
        <taxon>Musa</taxon>
    </lineage>
</organism>
<evidence type="ECO:0000313" key="1">
    <source>
        <dbReference type="EMBL" id="URE11943.1"/>
    </source>
</evidence>
<gene>
    <name evidence="1" type="ORF">MUK42_33994</name>
</gene>
<protein>
    <submittedName>
        <fullName evidence="1">Uncharacterized protein</fullName>
    </submittedName>
</protein>
<proteinExistence type="predicted"/>
<keyword evidence="2" id="KW-1185">Reference proteome</keyword>
<dbReference type="AlphaFoldDB" id="A0A9E7GIW2"/>
<name>A0A9E7GIW2_9LILI</name>
<reference evidence="1" key="1">
    <citation type="submission" date="2022-05" db="EMBL/GenBank/DDBJ databases">
        <title>The Musa troglodytarum L. genome provides insights into the mechanism of non-climacteric behaviour and enrichment of carotenoids.</title>
        <authorList>
            <person name="Wang J."/>
        </authorList>
    </citation>
    <scope>NUCLEOTIDE SEQUENCE</scope>
    <source>
        <tissue evidence="1">Leaf</tissue>
    </source>
</reference>
<accession>A0A9E7GIW2</accession>
<dbReference type="EMBL" id="CP097508">
    <property type="protein sequence ID" value="URE11943.1"/>
    <property type="molecule type" value="Genomic_DNA"/>
</dbReference>
<sequence length="71" mass="8168">MSRSNESVPLSYSKLLGISQNRKQLVNTYAETQLPSATVLFRSELADVHRKLRKILSESHQKLIHPPNPKW</sequence>